<dbReference type="NCBIfam" id="TIGR00996">
    <property type="entry name" value="Mtu_fam_mce"/>
    <property type="match status" value="1"/>
</dbReference>
<evidence type="ECO:0000259" key="3">
    <source>
        <dbReference type="Pfam" id="PF11887"/>
    </source>
</evidence>
<feature type="compositionally biased region" description="Pro residues" evidence="1">
    <location>
        <begin position="359"/>
        <end position="378"/>
    </location>
</feature>
<feature type="region of interest" description="Disordered" evidence="1">
    <location>
        <begin position="343"/>
        <end position="390"/>
    </location>
</feature>
<dbReference type="InterPro" id="IPR052336">
    <property type="entry name" value="MlaD_Phospholipid_Transporter"/>
</dbReference>
<evidence type="ECO:0000313" key="5">
    <source>
        <dbReference type="Proteomes" id="UP001601442"/>
    </source>
</evidence>
<reference evidence="4 5" key="1">
    <citation type="submission" date="2024-10" db="EMBL/GenBank/DDBJ databases">
        <title>The Natural Products Discovery Center: Release of the First 8490 Sequenced Strains for Exploring Actinobacteria Biosynthetic Diversity.</title>
        <authorList>
            <person name="Kalkreuter E."/>
            <person name="Kautsar S.A."/>
            <person name="Yang D."/>
            <person name="Bader C.D."/>
            <person name="Teijaro C.N."/>
            <person name="Fluegel L."/>
            <person name="Davis C.M."/>
            <person name="Simpson J.R."/>
            <person name="Lauterbach L."/>
            <person name="Steele A.D."/>
            <person name="Gui C."/>
            <person name="Meng S."/>
            <person name="Li G."/>
            <person name="Viehrig K."/>
            <person name="Ye F."/>
            <person name="Su P."/>
            <person name="Kiefer A.F."/>
            <person name="Nichols A."/>
            <person name="Cepeda A.J."/>
            <person name="Yan W."/>
            <person name="Fan B."/>
            <person name="Jiang Y."/>
            <person name="Adhikari A."/>
            <person name="Zheng C.-J."/>
            <person name="Schuster L."/>
            <person name="Cowan T.M."/>
            <person name="Smanski M.J."/>
            <person name="Chevrette M.G."/>
            <person name="De Carvalho L.P.S."/>
            <person name="Shen B."/>
        </authorList>
    </citation>
    <scope>NUCLEOTIDE SEQUENCE [LARGE SCALE GENOMIC DNA]</scope>
    <source>
        <strain evidence="4 5">NPDC004119</strain>
    </source>
</reference>
<keyword evidence="5" id="KW-1185">Reference proteome</keyword>
<proteinExistence type="predicted"/>
<dbReference type="RefSeq" id="WP_387398746.1">
    <property type="nucleotide sequence ID" value="NZ_JBIAMT010000005.1"/>
</dbReference>
<dbReference type="PANTHER" id="PTHR33371:SF18">
    <property type="entry name" value="MCE-FAMILY PROTEIN MCE3C"/>
    <property type="match status" value="1"/>
</dbReference>
<evidence type="ECO:0000313" key="4">
    <source>
        <dbReference type="EMBL" id="MFF0499887.1"/>
    </source>
</evidence>
<dbReference type="PANTHER" id="PTHR33371">
    <property type="entry name" value="INTERMEMBRANE PHOSPHOLIPID TRANSPORT SYSTEM BINDING PROTEIN MLAD-RELATED"/>
    <property type="match status" value="1"/>
</dbReference>
<accession>A0ABW6P9P7</accession>
<dbReference type="Proteomes" id="UP001601442">
    <property type="component" value="Unassembled WGS sequence"/>
</dbReference>
<dbReference type="PRINTS" id="PR01782">
    <property type="entry name" value="MCEVIRFACTOR"/>
</dbReference>
<protein>
    <submittedName>
        <fullName evidence="4">MCE family protein</fullName>
    </submittedName>
</protein>
<dbReference type="EMBL" id="JBIAMT010000005">
    <property type="protein sequence ID" value="MFF0499887.1"/>
    <property type="molecule type" value="Genomic_DNA"/>
</dbReference>
<dbReference type="Pfam" id="PF11887">
    <property type="entry name" value="Mce4_CUP1"/>
    <property type="match status" value="1"/>
</dbReference>
<dbReference type="Pfam" id="PF02470">
    <property type="entry name" value="MlaD"/>
    <property type="match status" value="1"/>
</dbReference>
<dbReference type="InterPro" id="IPR005693">
    <property type="entry name" value="Mce"/>
</dbReference>
<dbReference type="InterPro" id="IPR003399">
    <property type="entry name" value="Mce/MlaD"/>
</dbReference>
<dbReference type="InterPro" id="IPR024516">
    <property type="entry name" value="Mce_C"/>
</dbReference>
<name>A0ABW6P9P7_9NOCA</name>
<sequence>MNSTSVRAGLIGLVVTVAGVLSAQNYDRIPYVAAHREYGAYFAEAAGLKAGASVEVAGVKVGQVSSLELSGDKVLVRFSADGVHIGDQTEAAIKTKTVLGAKLMELRPRGNTELPPDRIIGVDHTSTPYVLPDTLGELTTAISGLKTDDLTQALHVLSSTLDSAQPQLASTLDGVARLSQSVGSRDQLLRDLLTHASGVTQVLSKRSDQLNQLVIDGNQLLAGLDARGSAIGALLANLSSVSTQLRTVVAENRDQLGPVLDKLNNVIDLLDKRKSEIQQSLLPLSQYALSLGESVASGPFFKAYVANLLPGQFLQPFIDAAFQGAGVDPSILAGPTYKIDGGYNSPPGTMPPKDTAPGPATPVPNAPPPPFPTVPPIPGFSLPASGGGQK</sequence>
<comment type="caution">
    <text evidence="4">The sequence shown here is derived from an EMBL/GenBank/DDBJ whole genome shotgun (WGS) entry which is preliminary data.</text>
</comment>
<organism evidence="4 5">
    <name type="scientific">Nocardia aobensis</name>
    <dbReference type="NCBI Taxonomy" id="257277"/>
    <lineage>
        <taxon>Bacteria</taxon>
        <taxon>Bacillati</taxon>
        <taxon>Actinomycetota</taxon>
        <taxon>Actinomycetes</taxon>
        <taxon>Mycobacteriales</taxon>
        <taxon>Nocardiaceae</taxon>
        <taxon>Nocardia</taxon>
    </lineage>
</organism>
<gene>
    <name evidence="4" type="ORF">ACFYU5_26040</name>
</gene>
<evidence type="ECO:0000259" key="2">
    <source>
        <dbReference type="Pfam" id="PF02470"/>
    </source>
</evidence>
<evidence type="ECO:0000256" key="1">
    <source>
        <dbReference type="SAM" id="MobiDB-lite"/>
    </source>
</evidence>
<feature type="domain" description="Mce/MlaD" evidence="2">
    <location>
        <begin position="36"/>
        <end position="108"/>
    </location>
</feature>
<feature type="domain" description="Mammalian cell entry C-terminal" evidence="3">
    <location>
        <begin position="112"/>
        <end position="286"/>
    </location>
</feature>